<sequence length="100" mass="11143">MAWFFLFLAGVFETSWLVCIDRSASLTKGGYVVLAVLSMVLTRISHKAFCCEAETRAITSLTRSSRLRRSAATPMPSLGRKLRTHTGFSFSRRILVRNAG</sequence>
<dbReference type="Proteomes" id="UP000664417">
    <property type="component" value="Unassembled WGS sequence"/>
</dbReference>
<dbReference type="RefSeq" id="WP_207861914.1">
    <property type="nucleotide sequence ID" value="NZ_JAFREP010000029.1"/>
</dbReference>
<gene>
    <name evidence="1" type="ORF">J3U88_25905</name>
</gene>
<name>A0A8J7QCH4_9BACT</name>
<keyword evidence="2" id="KW-1185">Reference proteome</keyword>
<evidence type="ECO:0000313" key="1">
    <source>
        <dbReference type="EMBL" id="MBO1321942.1"/>
    </source>
</evidence>
<comment type="caution">
    <text evidence="1">The sequence shown here is derived from an EMBL/GenBank/DDBJ whole genome shotgun (WGS) entry which is preliminary data.</text>
</comment>
<reference evidence="1" key="1">
    <citation type="submission" date="2021-03" db="EMBL/GenBank/DDBJ databases">
        <authorList>
            <person name="Wang G."/>
        </authorList>
    </citation>
    <scope>NUCLEOTIDE SEQUENCE</scope>
    <source>
        <strain evidence="1">KCTC 12899</strain>
    </source>
</reference>
<dbReference type="AlphaFoldDB" id="A0A8J7QCH4"/>
<organism evidence="1 2">
    <name type="scientific">Acanthopleuribacter pedis</name>
    <dbReference type="NCBI Taxonomy" id="442870"/>
    <lineage>
        <taxon>Bacteria</taxon>
        <taxon>Pseudomonadati</taxon>
        <taxon>Acidobacteriota</taxon>
        <taxon>Holophagae</taxon>
        <taxon>Acanthopleuribacterales</taxon>
        <taxon>Acanthopleuribacteraceae</taxon>
        <taxon>Acanthopleuribacter</taxon>
    </lineage>
</organism>
<protein>
    <submittedName>
        <fullName evidence="1">Uncharacterized protein</fullName>
    </submittedName>
</protein>
<accession>A0A8J7QCH4</accession>
<evidence type="ECO:0000313" key="2">
    <source>
        <dbReference type="Proteomes" id="UP000664417"/>
    </source>
</evidence>
<proteinExistence type="predicted"/>
<dbReference type="EMBL" id="JAFREP010000029">
    <property type="protein sequence ID" value="MBO1321942.1"/>
    <property type="molecule type" value="Genomic_DNA"/>
</dbReference>